<comment type="subcellular location">
    <subcellularLocation>
        <location evidence="1">Chromosome</location>
    </subcellularLocation>
</comment>
<organism evidence="5 6">
    <name type="scientific">Thamnophis sirtalis</name>
    <dbReference type="NCBI Taxonomy" id="35019"/>
    <lineage>
        <taxon>Eukaryota</taxon>
        <taxon>Metazoa</taxon>
        <taxon>Chordata</taxon>
        <taxon>Craniata</taxon>
        <taxon>Vertebrata</taxon>
        <taxon>Euteleostomi</taxon>
        <taxon>Lepidosauria</taxon>
        <taxon>Squamata</taxon>
        <taxon>Bifurcata</taxon>
        <taxon>Unidentata</taxon>
        <taxon>Episquamata</taxon>
        <taxon>Toxicofera</taxon>
        <taxon>Serpentes</taxon>
        <taxon>Colubroidea</taxon>
        <taxon>Colubridae</taxon>
        <taxon>Natricinae</taxon>
        <taxon>Thamnophis</taxon>
    </lineage>
</organism>
<gene>
    <name evidence="6" type="primary">LOC106544659</name>
</gene>
<evidence type="ECO:0000256" key="3">
    <source>
        <dbReference type="SAM" id="Coils"/>
    </source>
</evidence>
<protein>
    <submittedName>
        <fullName evidence="6">Structural maintenance of chromosomes flexible hinge domain-containing protein 1-like</fullName>
    </submittedName>
</protein>
<keyword evidence="3" id="KW-0175">Coiled coil</keyword>
<dbReference type="PANTHER" id="PTHR22640">
    <property type="entry name" value="STRUCTURAL MAINTENANCE OF CHROMOSOMES FLEXIBLE HINGE DOMAIN-CONTAINING PROTEIN 1"/>
    <property type="match status" value="1"/>
</dbReference>
<dbReference type="RefSeq" id="XP_013916484.1">
    <property type="nucleotide sequence ID" value="XM_014061009.1"/>
</dbReference>
<keyword evidence="2" id="KW-0158">Chromosome</keyword>
<dbReference type="InterPro" id="IPR058617">
    <property type="entry name" value="Ig_SMCHD1_7th"/>
</dbReference>
<dbReference type="Pfam" id="PF26198">
    <property type="entry name" value="Ig_SMCHD1_6th"/>
    <property type="match status" value="1"/>
</dbReference>
<accession>A0A6I9XKY2</accession>
<dbReference type="KEGG" id="tsr:106544659"/>
<dbReference type="AlphaFoldDB" id="A0A6I9XKY2"/>
<dbReference type="GeneID" id="106544659"/>
<dbReference type="SUPFAM" id="SSF75553">
    <property type="entry name" value="Smc hinge domain"/>
    <property type="match status" value="1"/>
</dbReference>
<dbReference type="Gene3D" id="1.20.1060.20">
    <property type="match status" value="1"/>
</dbReference>
<proteinExistence type="predicted"/>
<sequence>MGEKLQDEIEIMITDQHGNQIQSLASFCMTDLKISGNGLDKSDLKTFWKQSTQTISIKGIKFEPGPPEVKELHVAWHNLSYYLKLRLIAGPPVKLDLPDWIEPLTAISVINGKELPKALIIQLLDQWNNPSGERNVKITLIKDNKIKIFPSNVQYLTDETGRASFGVPIICAPKGQYPLQFKALCNKNVLSSPVIKINVLPDPEKPVRLNVTYDENAIFTAGNTFPDFKVNVISEDDNNITNINPGSICMKIMETDNNENITTFQCTKANNDNDEGFFYFRNNMVPEKATKYSIQCIFTIDETSVLRSKEIIVDVVPNKPALLKPQTLPKTPAVFNVQNVDSRTIVKNLTLIVTDEYKNRTGSDLDGKIVAKIKSSTENDLDSPLFMGETSTVEFPFHKGIVEIEALVLAENSPGRNKTEYTLVLEPVIPAWKHLQPYFLTFMFYNDYKVQQQMSNLTQERDCLSQSIKTYRDWFDAKDQLIAETKRQAEEVGKKELQLKNELKRSQINIPQANVLQYIDSSINLKQAEQERILKQPRRICTLSNYSRRNQYILGKVSHLAQIEDDEVAKVVSWHLANDMDCIVTLTTAAARRIFDETKGTQQVLPLDSIYKKSLPDWNRPLPHLNNEGNSFSPIGNPVFARNLLIFPEHKEHCQIVFGMLLGNTIIIDNLEAANHYRKEVVKMTYCPTLLTREGDRISSKGKFGGLQNRAPPIESLQEKVFGAPLPPDYNIVSLQIDLLRQYRAALLQVNKVKTDLEEQQQSFNTVEMQCKKEELAELEDKLKLIDQELGKTSSSQ</sequence>
<feature type="non-terminal residue" evidence="6">
    <location>
        <position position="797"/>
    </location>
</feature>
<dbReference type="GO" id="GO:0005524">
    <property type="term" value="F:ATP binding"/>
    <property type="evidence" value="ECO:0007669"/>
    <property type="project" value="InterPro"/>
</dbReference>
<dbReference type="InterPro" id="IPR036277">
    <property type="entry name" value="SMC_hinge_sf"/>
</dbReference>
<evidence type="ECO:0000256" key="2">
    <source>
        <dbReference type="ARBA" id="ARBA00022454"/>
    </source>
</evidence>
<keyword evidence="5" id="KW-1185">Reference proteome</keyword>
<evidence type="ECO:0000313" key="5">
    <source>
        <dbReference type="Proteomes" id="UP000504617"/>
    </source>
</evidence>
<evidence type="ECO:0000313" key="6">
    <source>
        <dbReference type="RefSeq" id="XP_013916484.1"/>
    </source>
</evidence>
<name>A0A6I9XKY2_9SAUR</name>
<feature type="coiled-coil region" evidence="3">
    <location>
        <begin position="740"/>
        <end position="789"/>
    </location>
</feature>
<dbReference type="Pfam" id="PF26199">
    <property type="entry name" value="Ig_SMCHD1_8th"/>
    <property type="match status" value="1"/>
</dbReference>
<dbReference type="OrthoDB" id="10036779at2759"/>
<dbReference type="Pfam" id="PF26201">
    <property type="entry name" value="Ig_SMCHD1_7th"/>
    <property type="match status" value="1"/>
</dbReference>
<reference evidence="6" key="1">
    <citation type="submission" date="2025-08" db="UniProtKB">
        <authorList>
            <consortium name="RefSeq"/>
        </authorList>
    </citation>
    <scope>IDENTIFICATION</scope>
</reference>
<dbReference type="SMART" id="SM00968">
    <property type="entry name" value="SMC_hinge"/>
    <property type="match status" value="1"/>
</dbReference>
<dbReference type="Gene3D" id="3.30.70.1620">
    <property type="match status" value="1"/>
</dbReference>
<dbReference type="InterPro" id="IPR058616">
    <property type="entry name" value="Ig_SMCHD1_8th"/>
</dbReference>
<dbReference type="InterPro" id="IPR058615">
    <property type="entry name" value="Ig_SMCHD1_6th"/>
</dbReference>
<dbReference type="GO" id="GO:0005694">
    <property type="term" value="C:chromosome"/>
    <property type="evidence" value="ECO:0007669"/>
    <property type="project" value="UniProtKB-SubCell"/>
</dbReference>
<dbReference type="Proteomes" id="UP000504617">
    <property type="component" value="Unplaced"/>
</dbReference>
<evidence type="ECO:0000256" key="1">
    <source>
        <dbReference type="ARBA" id="ARBA00004286"/>
    </source>
</evidence>
<evidence type="ECO:0000259" key="4">
    <source>
        <dbReference type="SMART" id="SM00968"/>
    </source>
</evidence>
<feature type="domain" description="SMC hinge" evidence="4">
    <location>
        <begin position="551"/>
        <end position="678"/>
    </location>
</feature>
<dbReference type="PANTHER" id="PTHR22640:SF2">
    <property type="entry name" value="STRUCTURAL MAINTENANCE OF CHROMOSOMES FLEXIBLE HINGE DOMAIN-CONTAINING PROTEIN 1"/>
    <property type="match status" value="1"/>
</dbReference>
<dbReference type="Pfam" id="PF06470">
    <property type="entry name" value="SMC_hinge"/>
    <property type="match status" value="1"/>
</dbReference>
<dbReference type="InterPro" id="IPR038892">
    <property type="entry name" value="SMCHD1"/>
</dbReference>
<dbReference type="InterPro" id="IPR010935">
    <property type="entry name" value="SMC_hinge"/>
</dbReference>
<dbReference type="GO" id="GO:0006302">
    <property type="term" value="P:double-strand break repair"/>
    <property type="evidence" value="ECO:0007669"/>
    <property type="project" value="InterPro"/>
</dbReference>
<dbReference type="GO" id="GO:0051276">
    <property type="term" value="P:chromosome organization"/>
    <property type="evidence" value="ECO:0007669"/>
    <property type="project" value="InterPro"/>
</dbReference>